<dbReference type="OMA" id="ICLQTEE"/>
<organism evidence="1">
    <name type="scientific">Amphimedon queenslandica</name>
    <name type="common">Sponge</name>
    <dbReference type="NCBI Taxonomy" id="400682"/>
    <lineage>
        <taxon>Eukaryota</taxon>
        <taxon>Metazoa</taxon>
        <taxon>Porifera</taxon>
        <taxon>Demospongiae</taxon>
        <taxon>Heteroscleromorpha</taxon>
        <taxon>Haplosclerida</taxon>
        <taxon>Niphatidae</taxon>
        <taxon>Amphimedon</taxon>
    </lineage>
</organism>
<dbReference type="AlphaFoldDB" id="A0A1X7UUW7"/>
<sequence>MAAELAHKKSVRSGHRGTVTRKVTELETALGATPIDLEQLRAALAEKVAVLKDLDESILALLEAEAEIETDIEGAEDVRDTLRSALYKIDKAIGPSSGAPRGVSPTVGDTPSESVATKIKLPELTLTPFDGDYTKWKTFWDLFESAIHNRRDLSDINKFTYLRSLLIRSAKEAVAGLSLTSTNYQEAINILKKREAKVILDSGSQRSYVSQDLKKEKALKVKIKKSMSVAAFGSTTQREEEYDTVEICLQTEEGSITLRLLAVTLICGPIPAAPIEISKCYYEHLSNLDFAVPDEGEPQILIGLDYYWSVVSGEVI</sequence>
<dbReference type="InParanoid" id="A0A1X7UUW7"/>
<dbReference type="GO" id="GO:0004190">
    <property type="term" value="F:aspartic-type endopeptidase activity"/>
    <property type="evidence" value="ECO:0007669"/>
    <property type="project" value="InterPro"/>
</dbReference>
<protein>
    <submittedName>
        <fullName evidence="1">Uncharacterized protein</fullName>
    </submittedName>
</protein>
<dbReference type="Pfam" id="PF03564">
    <property type="entry name" value="DUF1759"/>
    <property type="match status" value="1"/>
</dbReference>
<dbReference type="eggNOG" id="ENOG502SEF2">
    <property type="taxonomic scope" value="Eukaryota"/>
</dbReference>
<dbReference type="OrthoDB" id="5967017at2759"/>
<dbReference type="EnsemblMetazoa" id="Aqu2.1.31770_001">
    <property type="protein sequence ID" value="Aqu2.1.31770_001"/>
    <property type="gene ID" value="Aqu2.1.31770"/>
</dbReference>
<dbReference type="PROSITE" id="PS00141">
    <property type="entry name" value="ASP_PROTEASE"/>
    <property type="match status" value="1"/>
</dbReference>
<dbReference type="PANTHER" id="PTHR22954">
    <property type="entry name" value="RETROVIRAL PROTEASE-RELATED"/>
    <property type="match status" value="1"/>
</dbReference>
<evidence type="ECO:0000313" key="1">
    <source>
        <dbReference type="EnsemblMetazoa" id="Aqu2.1.31770_001"/>
    </source>
</evidence>
<name>A0A1X7UUW7_AMPQE</name>
<dbReference type="InterPro" id="IPR001969">
    <property type="entry name" value="Aspartic_peptidase_AS"/>
</dbReference>
<dbReference type="PANTHER" id="PTHR22954:SF3">
    <property type="entry name" value="PROTEIN CBG08539"/>
    <property type="match status" value="1"/>
</dbReference>
<dbReference type="InterPro" id="IPR021109">
    <property type="entry name" value="Peptidase_aspartic_dom_sf"/>
</dbReference>
<accession>A0A1X7UUW7</accession>
<dbReference type="Gene3D" id="2.40.70.10">
    <property type="entry name" value="Acid Proteases"/>
    <property type="match status" value="1"/>
</dbReference>
<dbReference type="GO" id="GO:0006508">
    <property type="term" value="P:proteolysis"/>
    <property type="evidence" value="ECO:0007669"/>
    <property type="project" value="InterPro"/>
</dbReference>
<proteinExistence type="predicted"/>
<dbReference type="InterPro" id="IPR005312">
    <property type="entry name" value="DUF1759"/>
</dbReference>
<reference evidence="1" key="1">
    <citation type="submission" date="2017-05" db="UniProtKB">
        <authorList>
            <consortium name="EnsemblMetazoa"/>
        </authorList>
    </citation>
    <scope>IDENTIFICATION</scope>
</reference>